<dbReference type="SUPFAM" id="SSF48592">
    <property type="entry name" value="GroEL equatorial domain-like"/>
    <property type="match status" value="1"/>
</dbReference>
<dbReference type="GO" id="GO:0051082">
    <property type="term" value="F:unfolded protein binding"/>
    <property type="evidence" value="ECO:0007669"/>
    <property type="project" value="InterPro"/>
</dbReference>
<dbReference type="EMBL" id="CAICTM010000730">
    <property type="protein sequence ID" value="CAB9515670.1"/>
    <property type="molecule type" value="Genomic_DNA"/>
</dbReference>
<comment type="caution">
    <text evidence="5">The sequence shown here is derived from an EMBL/GenBank/DDBJ whole genome shotgun (WGS) entry which is preliminary data.</text>
</comment>
<dbReference type="GO" id="GO:0016887">
    <property type="term" value="F:ATP hydrolysis activity"/>
    <property type="evidence" value="ECO:0007669"/>
    <property type="project" value="InterPro"/>
</dbReference>
<proteinExistence type="inferred from homology"/>
<reference evidence="5" key="1">
    <citation type="submission" date="2020-06" db="EMBL/GenBank/DDBJ databases">
        <authorList>
            <consortium name="Plant Systems Biology data submission"/>
        </authorList>
    </citation>
    <scope>NUCLEOTIDE SEQUENCE</scope>
    <source>
        <strain evidence="5">D6</strain>
    </source>
</reference>
<keyword evidence="4" id="KW-0143">Chaperone</keyword>
<evidence type="ECO:0000313" key="6">
    <source>
        <dbReference type="Proteomes" id="UP001153069"/>
    </source>
</evidence>
<dbReference type="PROSITE" id="PS00750">
    <property type="entry name" value="TCP1_1"/>
    <property type="match status" value="1"/>
</dbReference>
<evidence type="ECO:0000313" key="5">
    <source>
        <dbReference type="EMBL" id="CAB9515670.1"/>
    </source>
</evidence>
<gene>
    <name evidence="5" type="ORF">SEMRO_731_G194170.1</name>
</gene>
<dbReference type="InterPro" id="IPR017998">
    <property type="entry name" value="Chaperone_TCP-1"/>
</dbReference>
<dbReference type="AlphaFoldDB" id="A0A9N8E8A8"/>
<dbReference type="InterPro" id="IPR002194">
    <property type="entry name" value="Chaperonin_TCP-1_CS"/>
</dbReference>
<keyword evidence="6" id="KW-1185">Reference proteome</keyword>
<sequence>MMQMGPGGPPVMVLNAKTQRQTGRAAQLGNIAAARAVANIIRTTLGPRSMLKMLLDPMGGIVLTNDGSFLY</sequence>
<dbReference type="PANTHER" id="PTHR11353">
    <property type="entry name" value="CHAPERONIN"/>
    <property type="match status" value="1"/>
</dbReference>
<evidence type="ECO:0000256" key="1">
    <source>
        <dbReference type="ARBA" id="ARBA00008020"/>
    </source>
</evidence>
<evidence type="ECO:0000256" key="2">
    <source>
        <dbReference type="ARBA" id="ARBA00022741"/>
    </source>
</evidence>
<keyword evidence="3" id="KW-0067">ATP-binding</keyword>
<dbReference type="Gene3D" id="1.10.560.10">
    <property type="entry name" value="GroEL-like equatorial domain"/>
    <property type="match status" value="1"/>
</dbReference>
<accession>A0A9N8E8A8</accession>
<organism evidence="5 6">
    <name type="scientific">Seminavis robusta</name>
    <dbReference type="NCBI Taxonomy" id="568900"/>
    <lineage>
        <taxon>Eukaryota</taxon>
        <taxon>Sar</taxon>
        <taxon>Stramenopiles</taxon>
        <taxon>Ochrophyta</taxon>
        <taxon>Bacillariophyta</taxon>
        <taxon>Bacillariophyceae</taxon>
        <taxon>Bacillariophycidae</taxon>
        <taxon>Naviculales</taxon>
        <taxon>Naviculaceae</taxon>
        <taxon>Seminavis</taxon>
    </lineage>
</organism>
<dbReference type="GO" id="GO:0140662">
    <property type="term" value="F:ATP-dependent protein folding chaperone"/>
    <property type="evidence" value="ECO:0007669"/>
    <property type="project" value="InterPro"/>
</dbReference>
<dbReference type="GO" id="GO:0005524">
    <property type="term" value="F:ATP binding"/>
    <property type="evidence" value="ECO:0007669"/>
    <property type="project" value="UniProtKB-KW"/>
</dbReference>
<keyword evidence="2" id="KW-0547">Nucleotide-binding</keyword>
<dbReference type="InterPro" id="IPR027413">
    <property type="entry name" value="GROEL-like_equatorial_sf"/>
</dbReference>
<evidence type="ECO:0000256" key="4">
    <source>
        <dbReference type="ARBA" id="ARBA00023186"/>
    </source>
</evidence>
<dbReference type="Proteomes" id="UP001153069">
    <property type="component" value="Unassembled WGS sequence"/>
</dbReference>
<name>A0A9N8E8A8_9STRA</name>
<comment type="similarity">
    <text evidence="1">Belongs to the TCP-1 chaperonin family.</text>
</comment>
<protein>
    <submittedName>
        <fullName evidence="5">Complex protein 1 subunit gamma</fullName>
    </submittedName>
</protein>
<dbReference type="InterPro" id="IPR002423">
    <property type="entry name" value="Cpn60/GroEL/TCP-1"/>
</dbReference>
<dbReference type="Pfam" id="PF00118">
    <property type="entry name" value="Cpn60_TCP1"/>
    <property type="match status" value="1"/>
</dbReference>
<evidence type="ECO:0000256" key="3">
    <source>
        <dbReference type="ARBA" id="ARBA00022840"/>
    </source>
</evidence>